<feature type="compositionally biased region" description="Polar residues" evidence="1">
    <location>
        <begin position="183"/>
        <end position="199"/>
    </location>
</feature>
<dbReference type="Proteomes" id="UP000070501">
    <property type="component" value="Unassembled WGS sequence"/>
</dbReference>
<dbReference type="EMBL" id="KQ964249">
    <property type="protein sequence ID" value="KXJ91699.1"/>
    <property type="molecule type" value="Genomic_DNA"/>
</dbReference>
<protein>
    <submittedName>
        <fullName evidence="2">Uncharacterized protein</fullName>
    </submittedName>
</protein>
<feature type="compositionally biased region" description="Polar residues" evidence="1">
    <location>
        <begin position="375"/>
        <end position="396"/>
    </location>
</feature>
<accession>A0A136J3N3</accession>
<proteinExistence type="predicted"/>
<evidence type="ECO:0000313" key="3">
    <source>
        <dbReference type="Proteomes" id="UP000070501"/>
    </source>
</evidence>
<reference evidence="3" key="1">
    <citation type="submission" date="2016-02" db="EMBL/GenBank/DDBJ databases">
        <title>Draft genome sequence of Microdochium bolleyi, a fungal endophyte of beachgrass.</title>
        <authorList>
            <consortium name="DOE Joint Genome Institute"/>
            <person name="David A.S."/>
            <person name="May G."/>
            <person name="Haridas S."/>
            <person name="Lim J."/>
            <person name="Wang M."/>
            <person name="Labutti K."/>
            <person name="Lipzen A."/>
            <person name="Barry K."/>
            <person name="Grigoriev I.V."/>
        </authorList>
    </citation>
    <scope>NUCLEOTIDE SEQUENCE [LARGE SCALE GENOMIC DNA]</scope>
    <source>
        <strain evidence="3">J235TASD1</strain>
    </source>
</reference>
<dbReference type="InParanoid" id="A0A136J3N3"/>
<organism evidence="2 3">
    <name type="scientific">Microdochium bolleyi</name>
    <dbReference type="NCBI Taxonomy" id="196109"/>
    <lineage>
        <taxon>Eukaryota</taxon>
        <taxon>Fungi</taxon>
        <taxon>Dikarya</taxon>
        <taxon>Ascomycota</taxon>
        <taxon>Pezizomycotina</taxon>
        <taxon>Sordariomycetes</taxon>
        <taxon>Xylariomycetidae</taxon>
        <taxon>Xylariales</taxon>
        <taxon>Microdochiaceae</taxon>
        <taxon>Microdochium</taxon>
    </lineage>
</organism>
<feature type="compositionally biased region" description="Polar residues" evidence="1">
    <location>
        <begin position="30"/>
        <end position="44"/>
    </location>
</feature>
<evidence type="ECO:0000256" key="1">
    <source>
        <dbReference type="SAM" id="MobiDB-lite"/>
    </source>
</evidence>
<feature type="compositionally biased region" description="Polar residues" evidence="1">
    <location>
        <begin position="404"/>
        <end position="417"/>
    </location>
</feature>
<dbReference type="OrthoDB" id="5863171at2759"/>
<dbReference type="AlphaFoldDB" id="A0A136J3N3"/>
<feature type="compositionally biased region" description="Polar residues" evidence="1">
    <location>
        <begin position="210"/>
        <end position="223"/>
    </location>
</feature>
<name>A0A136J3N3_9PEZI</name>
<feature type="region of interest" description="Disordered" evidence="1">
    <location>
        <begin position="1"/>
        <end position="50"/>
    </location>
</feature>
<feature type="region of interest" description="Disordered" evidence="1">
    <location>
        <begin position="351"/>
        <end position="423"/>
    </location>
</feature>
<keyword evidence="3" id="KW-1185">Reference proteome</keyword>
<dbReference type="STRING" id="196109.A0A136J3N3"/>
<gene>
    <name evidence="2" type="ORF">Micbo1qcDRAFT_233122</name>
</gene>
<evidence type="ECO:0000313" key="2">
    <source>
        <dbReference type="EMBL" id="KXJ91699.1"/>
    </source>
</evidence>
<sequence>MESPAQESAASELSSEPAKDNGTAPIPPATSENLATSNTTSSTPRPHYVPQFSAATQMILQRIGKPGSFSSALSSASALSRDIEPSAFQDAKRRLVMNMNTSLTMPLPTPTRSQQETAASLPMNDAFQLRTPSLGKPAALTTTTARTLPLPKPTSPVKPTTSTPAIATPRSSQKRKRVKTEDSNGSPSSIAQSLSSTPTAGAKPQEAASPPTTTKSGRQILKPTTYNPSTVAAAHVAAIQQNSSKRKHWGKRTAEQALCKLCHEPYIDDEFVSDESRSWFCTKCLAKRERHLAKKKTVDGFRGVSWASKSADQKRSYLNGLPAAQLVNIVMYSLELHPDLPIFASNENGKRSVAPASATQTTNGRGTPIDMSPRVPSQYSRKFSTPDQGKNNTKTAHLNLDAGVSQQSARESSTDSVPPSWPRPGQGCLANMNMHEEDFQDKNDYEAFSLTTYDGKGRKLLENGMPVATTSQA</sequence>
<feature type="region of interest" description="Disordered" evidence="1">
    <location>
        <begin position="142"/>
        <end position="223"/>
    </location>
</feature>
<feature type="compositionally biased region" description="Low complexity" evidence="1">
    <location>
        <begin position="1"/>
        <end position="16"/>
    </location>
</feature>